<dbReference type="Proteomes" id="UP000813462">
    <property type="component" value="Unassembled WGS sequence"/>
</dbReference>
<evidence type="ECO:0000313" key="1">
    <source>
        <dbReference type="EMBL" id="KAH7510856.1"/>
    </source>
</evidence>
<dbReference type="EMBL" id="JAEACU010000301">
    <property type="protein sequence ID" value="KAH7510856.1"/>
    <property type="molecule type" value="Genomic_DNA"/>
</dbReference>
<accession>A0A978U8Q9</accession>
<dbReference type="EMBL" id="JAEACU010000001">
    <property type="protein sequence ID" value="KAH7546105.1"/>
    <property type="molecule type" value="Genomic_DNA"/>
</dbReference>
<gene>
    <name evidence="2" type="ORF">FEM48_Zijuj01G0165300</name>
    <name evidence="1" type="ORF">FEM48_ZijujUnG0078100</name>
</gene>
<evidence type="ECO:0000313" key="2">
    <source>
        <dbReference type="EMBL" id="KAH7546105.1"/>
    </source>
</evidence>
<reference evidence="1" key="1">
    <citation type="journal article" date="2021" name="Front. Plant Sci.">
        <title>Chromosome-Scale Genome Assembly for Chinese Sour Jujube and Insights Into Its Genome Evolution and Domestication Signature.</title>
        <authorList>
            <person name="Shen L.-Y."/>
            <person name="Luo H."/>
            <person name="Wang X.-L."/>
            <person name="Wang X.-M."/>
            <person name="Qiu X.-J."/>
            <person name="Liu H."/>
            <person name="Zhou S.-S."/>
            <person name="Jia K.-H."/>
            <person name="Nie S."/>
            <person name="Bao Y.-T."/>
            <person name="Zhang R.-G."/>
            <person name="Yun Q.-Z."/>
            <person name="Chai Y.-H."/>
            <person name="Lu J.-Y."/>
            <person name="Li Y."/>
            <person name="Zhao S.-W."/>
            <person name="Mao J.-F."/>
            <person name="Jia S.-G."/>
            <person name="Mao Y.-M."/>
        </authorList>
    </citation>
    <scope>NUCLEOTIDE SEQUENCE</scope>
    <source>
        <strain evidence="1">AT0</strain>
        <tissue evidence="1">Leaf</tissue>
    </source>
</reference>
<name>A0A978U8Q9_ZIZJJ</name>
<proteinExistence type="predicted"/>
<comment type="caution">
    <text evidence="1">The sequence shown here is derived from an EMBL/GenBank/DDBJ whole genome shotgun (WGS) entry which is preliminary data.</text>
</comment>
<evidence type="ECO:0000313" key="3">
    <source>
        <dbReference type="Proteomes" id="UP000813462"/>
    </source>
</evidence>
<dbReference type="AlphaFoldDB" id="A0A978U8Q9"/>
<sequence length="103" mass="12256">MWARTWVVEYIDSIIEGRNNVIALIDMLKMWFLLLDGDVKGYVKIHDVVLSLLRENVVFFLKTWHSTKLYSQSNGRTKDIEISIHHWSAMETNDTWFAWFLHA</sequence>
<organism evidence="1 3">
    <name type="scientific">Ziziphus jujuba var. spinosa</name>
    <dbReference type="NCBI Taxonomy" id="714518"/>
    <lineage>
        <taxon>Eukaryota</taxon>
        <taxon>Viridiplantae</taxon>
        <taxon>Streptophyta</taxon>
        <taxon>Embryophyta</taxon>
        <taxon>Tracheophyta</taxon>
        <taxon>Spermatophyta</taxon>
        <taxon>Magnoliopsida</taxon>
        <taxon>eudicotyledons</taxon>
        <taxon>Gunneridae</taxon>
        <taxon>Pentapetalae</taxon>
        <taxon>rosids</taxon>
        <taxon>fabids</taxon>
        <taxon>Rosales</taxon>
        <taxon>Rhamnaceae</taxon>
        <taxon>Paliureae</taxon>
        <taxon>Ziziphus</taxon>
    </lineage>
</organism>
<protein>
    <submittedName>
        <fullName evidence="1">Uncharacterized protein</fullName>
    </submittedName>
</protein>